<keyword evidence="1" id="KW-0472">Membrane</keyword>
<keyword evidence="3" id="KW-1185">Reference proteome</keyword>
<evidence type="ECO:0000256" key="1">
    <source>
        <dbReference type="SAM" id="Phobius"/>
    </source>
</evidence>
<dbReference type="EMBL" id="BAABBO010000001">
    <property type="protein sequence ID" value="GAA3950990.1"/>
    <property type="molecule type" value="Genomic_DNA"/>
</dbReference>
<organism evidence="2 3">
    <name type="scientific">Allohahella marinimesophila</name>
    <dbReference type="NCBI Taxonomy" id="1054972"/>
    <lineage>
        <taxon>Bacteria</taxon>
        <taxon>Pseudomonadati</taxon>
        <taxon>Pseudomonadota</taxon>
        <taxon>Gammaproteobacteria</taxon>
        <taxon>Oceanospirillales</taxon>
        <taxon>Hahellaceae</taxon>
        <taxon>Allohahella</taxon>
    </lineage>
</organism>
<dbReference type="NCBIfam" id="NF041646">
    <property type="entry name" value="VC0807_fam"/>
    <property type="match status" value="1"/>
</dbReference>
<feature type="transmembrane region" description="Helical" evidence="1">
    <location>
        <begin position="94"/>
        <end position="112"/>
    </location>
</feature>
<dbReference type="Proteomes" id="UP001501337">
    <property type="component" value="Unassembled WGS sequence"/>
</dbReference>
<accession>A0ABP7NQD5</accession>
<reference evidence="3" key="1">
    <citation type="journal article" date="2019" name="Int. J. Syst. Evol. Microbiol.">
        <title>The Global Catalogue of Microorganisms (GCM) 10K type strain sequencing project: providing services to taxonomists for standard genome sequencing and annotation.</title>
        <authorList>
            <consortium name="The Broad Institute Genomics Platform"/>
            <consortium name="The Broad Institute Genome Sequencing Center for Infectious Disease"/>
            <person name="Wu L."/>
            <person name="Ma J."/>
        </authorList>
    </citation>
    <scope>NUCLEOTIDE SEQUENCE [LARGE SCALE GENOMIC DNA]</scope>
    <source>
        <strain evidence="3">JCM 17555</strain>
    </source>
</reference>
<dbReference type="InterPro" id="IPR016870">
    <property type="entry name" value="UCP028137"/>
</dbReference>
<feature type="transmembrane region" description="Helical" evidence="1">
    <location>
        <begin position="43"/>
        <end position="62"/>
    </location>
</feature>
<feature type="transmembrane region" description="Helical" evidence="1">
    <location>
        <begin position="69"/>
        <end position="88"/>
    </location>
</feature>
<feature type="transmembrane region" description="Helical" evidence="1">
    <location>
        <begin position="21"/>
        <end position="37"/>
    </location>
</feature>
<proteinExistence type="predicted"/>
<keyword evidence="1" id="KW-0812">Transmembrane</keyword>
<sequence>MTDETTSAEKPAHRGGMLQNLLFNIIIPVIILSKFSGEDSLGPMVSIVVALAFPIGYGLYDYSKSQKTNFFSVLGIISVFLTGGMSLLKLDPEYIAIKEAAIPALIGLAVLISQKTKFPLVKIFLFNDQIMQVDKLHQILAENGKEEEFQGKLWNVASIVAGSFFLSAILNYMLAKIVLVSPPGTSAYSEELGKMTALSFPVIALPSMIVLMIGLWYLIKQIKLLTGLKLDDILKQH</sequence>
<keyword evidence="1" id="KW-1133">Transmembrane helix</keyword>
<dbReference type="PIRSF" id="PIRSF028137">
    <property type="entry name" value="UCP028137"/>
    <property type="match status" value="1"/>
</dbReference>
<comment type="caution">
    <text evidence="2">The sequence shown here is derived from an EMBL/GenBank/DDBJ whole genome shotgun (WGS) entry which is preliminary data.</text>
</comment>
<feature type="transmembrane region" description="Helical" evidence="1">
    <location>
        <begin position="153"/>
        <end position="175"/>
    </location>
</feature>
<protein>
    <submittedName>
        <fullName evidence="2">MFS transporter</fullName>
    </submittedName>
</protein>
<feature type="transmembrane region" description="Helical" evidence="1">
    <location>
        <begin position="195"/>
        <end position="219"/>
    </location>
</feature>
<evidence type="ECO:0000313" key="2">
    <source>
        <dbReference type="EMBL" id="GAA3950990.1"/>
    </source>
</evidence>
<dbReference type="RefSeq" id="WP_344803437.1">
    <property type="nucleotide sequence ID" value="NZ_BAABBO010000001.1"/>
</dbReference>
<name>A0ABP7NQD5_9GAMM</name>
<evidence type="ECO:0000313" key="3">
    <source>
        <dbReference type="Proteomes" id="UP001501337"/>
    </source>
</evidence>
<gene>
    <name evidence="2" type="ORF">GCM10022278_07680</name>
</gene>